<evidence type="ECO:0000256" key="2">
    <source>
        <dbReference type="ARBA" id="ARBA00023002"/>
    </source>
</evidence>
<dbReference type="AlphaFoldDB" id="A0AAE3ZH91"/>
<keyword evidence="5" id="KW-1185">Reference proteome</keyword>
<dbReference type="PANTHER" id="PTHR43477:SF1">
    <property type="entry name" value="DIHYDROANTICAPSIN 7-DEHYDROGENASE"/>
    <property type="match status" value="1"/>
</dbReference>
<sequence>MSRLAGKRALITGGTSGIGLETAKQFLAEGAQVIVTGVTPANIDKARVELGDQALVLHADAADMAAQRDLARTVRDRFGDLDIAFLNAGVSDWRPMEAHDEASFDRLFDVNVKSVFFLMQALIPVLNNPASVVLNSSASAHTAAAAANAYAATKGAVSALMRSWNADLLKSHGVRVNAISPGPIATPFYDNIPADHYRSVMESIRAGIPLGRLGEAEEVAKAVVYLASDESRFTVGADLLVDGGLCHEGCFRPDTPG</sequence>
<dbReference type="InterPro" id="IPR057326">
    <property type="entry name" value="KR_dom"/>
</dbReference>
<name>A0AAE3ZH91_9ACTN</name>
<proteinExistence type="inferred from homology"/>
<dbReference type="RefSeq" id="WP_310407913.1">
    <property type="nucleotide sequence ID" value="NZ_JAVDYC010000001.1"/>
</dbReference>
<comment type="caution">
    <text evidence="4">The sequence shown here is derived from an EMBL/GenBank/DDBJ whole genome shotgun (WGS) entry which is preliminary data.</text>
</comment>
<dbReference type="SMART" id="SM00822">
    <property type="entry name" value="PKS_KR"/>
    <property type="match status" value="1"/>
</dbReference>
<feature type="domain" description="Ketoreductase" evidence="3">
    <location>
        <begin position="7"/>
        <end position="182"/>
    </location>
</feature>
<evidence type="ECO:0000313" key="5">
    <source>
        <dbReference type="Proteomes" id="UP001183629"/>
    </source>
</evidence>
<protein>
    <submittedName>
        <fullName evidence="4">NAD(P)-dependent dehydrogenase (Short-subunit alcohol dehydrogenase family)</fullName>
    </submittedName>
</protein>
<comment type="similarity">
    <text evidence="1">Belongs to the short-chain dehydrogenases/reductases (SDR) family.</text>
</comment>
<dbReference type="SUPFAM" id="SSF51735">
    <property type="entry name" value="NAD(P)-binding Rossmann-fold domains"/>
    <property type="match status" value="1"/>
</dbReference>
<gene>
    <name evidence="4" type="ORF">J2S44_000174</name>
</gene>
<dbReference type="Pfam" id="PF13561">
    <property type="entry name" value="adh_short_C2"/>
    <property type="match status" value="1"/>
</dbReference>
<keyword evidence="2" id="KW-0560">Oxidoreductase</keyword>
<dbReference type="Proteomes" id="UP001183629">
    <property type="component" value="Unassembled WGS sequence"/>
</dbReference>
<evidence type="ECO:0000256" key="1">
    <source>
        <dbReference type="ARBA" id="ARBA00006484"/>
    </source>
</evidence>
<evidence type="ECO:0000313" key="4">
    <source>
        <dbReference type="EMBL" id="MDR7319924.1"/>
    </source>
</evidence>
<dbReference type="Gene3D" id="3.40.50.720">
    <property type="entry name" value="NAD(P)-binding Rossmann-like Domain"/>
    <property type="match status" value="1"/>
</dbReference>
<dbReference type="PANTHER" id="PTHR43477">
    <property type="entry name" value="DIHYDROANTICAPSIN 7-DEHYDROGENASE"/>
    <property type="match status" value="1"/>
</dbReference>
<dbReference type="InterPro" id="IPR002347">
    <property type="entry name" value="SDR_fam"/>
</dbReference>
<dbReference type="PRINTS" id="PR00081">
    <property type="entry name" value="GDHRDH"/>
</dbReference>
<accession>A0AAE3ZH91</accession>
<dbReference type="EMBL" id="JAVDYC010000001">
    <property type="protein sequence ID" value="MDR7319924.1"/>
    <property type="molecule type" value="Genomic_DNA"/>
</dbReference>
<evidence type="ECO:0000259" key="3">
    <source>
        <dbReference type="SMART" id="SM00822"/>
    </source>
</evidence>
<reference evidence="4 5" key="1">
    <citation type="submission" date="2023-07" db="EMBL/GenBank/DDBJ databases">
        <title>Sequencing the genomes of 1000 actinobacteria strains.</title>
        <authorList>
            <person name="Klenk H.-P."/>
        </authorList>
    </citation>
    <scope>NUCLEOTIDE SEQUENCE [LARGE SCALE GENOMIC DNA]</scope>
    <source>
        <strain evidence="4 5">DSM 44711</strain>
    </source>
</reference>
<organism evidence="4 5">
    <name type="scientific">Catenuloplanes niger</name>
    <dbReference type="NCBI Taxonomy" id="587534"/>
    <lineage>
        <taxon>Bacteria</taxon>
        <taxon>Bacillati</taxon>
        <taxon>Actinomycetota</taxon>
        <taxon>Actinomycetes</taxon>
        <taxon>Micromonosporales</taxon>
        <taxon>Micromonosporaceae</taxon>
        <taxon>Catenuloplanes</taxon>
    </lineage>
</organism>
<dbReference type="InterPro" id="IPR036291">
    <property type="entry name" value="NAD(P)-bd_dom_sf"/>
</dbReference>
<dbReference type="FunFam" id="3.40.50.720:FF:000084">
    <property type="entry name" value="Short-chain dehydrogenase reductase"/>
    <property type="match status" value="1"/>
</dbReference>
<dbReference type="CDD" id="cd05233">
    <property type="entry name" value="SDR_c"/>
    <property type="match status" value="1"/>
</dbReference>
<dbReference type="GO" id="GO:0016491">
    <property type="term" value="F:oxidoreductase activity"/>
    <property type="evidence" value="ECO:0007669"/>
    <property type="project" value="UniProtKB-KW"/>
</dbReference>
<dbReference type="InterPro" id="IPR051122">
    <property type="entry name" value="SDR_DHRS6-like"/>
</dbReference>